<gene>
    <name evidence="1" type="ORF">FGIG_06481</name>
</gene>
<dbReference type="Proteomes" id="UP000316759">
    <property type="component" value="Unassembled WGS sequence"/>
</dbReference>
<organism evidence="1 2">
    <name type="scientific">Fasciola gigantica</name>
    <name type="common">Giant liver fluke</name>
    <dbReference type="NCBI Taxonomy" id="46835"/>
    <lineage>
        <taxon>Eukaryota</taxon>
        <taxon>Metazoa</taxon>
        <taxon>Spiralia</taxon>
        <taxon>Lophotrochozoa</taxon>
        <taxon>Platyhelminthes</taxon>
        <taxon>Trematoda</taxon>
        <taxon>Digenea</taxon>
        <taxon>Plagiorchiida</taxon>
        <taxon>Echinostomata</taxon>
        <taxon>Echinostomatoidea</taxon>
        <taxon>Fasciolidae</taxon>
        <taxon>Fasciola</taxon>
    </lineage>
</organism>
<name>A0A504YRT5_FASGI</name>
<dbReference type="AlphaFoldDB" id="A0A504YRT5"/>
<keyword evidence="2" id="KW-1185">Reference proteome</keyword>
<protein>
    <submittedName>
        <fullName evidence="1">Uncharacterized protein</fullName>
    </submittedName>
</protein>
<accession>A0A504YRT5</accession>
<proteinExistence type="predicted"/>
<dbReference type="OrthoDB" id="6322228at2759"/>
<comment type="caution">
    <text evidence="1">The sequence shown here is derived from an EMBL/GenBank/DDBJ whole genome shotgun (WGS) entry which is preliminary data.</text>
</comment>
<reference evidence="1 2" key="1">
    <citation type="submission" date="2019-04" db="EMBL/GenBank/DDBJ databases">
        <title>Annotation for the trematode Fasciola gigantica.</title>
        <authorList>
            <person name="Choi Y.-J."/>
        </authorList>
    </citation>
    <scope>NUCLEOTIDE SEQUENCE [LARGE SCALE GENOMIC DNA]</scope>
    <source>
        <strain evidence="1">Uganda_cow_1</strain>
    </source>
</reference>
<evidence type="ECO:0000313" key="2">
    <source>
        <dbReference type="Proteomes" id="UP000316759"/>
    </source>
</evidence>
<sequence length="164" mass="17919">MFDQVCRRTRRKPSAAVNVPNCSLTALLEHVSAVVNESGRVNPPLEDLSSPCNKGRSRKLKTFLVKSQCFLLVNLLEATDTESQGKLNYDFTLLRSHLSRIFASEEEAVANSVRVPAALRLGKQQAPSGLPRPLKVVLSTVDAARGVLRQCVFYVIALHSSGSS</sequence>
<evidence type="ECO:0000313" key="1">
    <source>
        <dbReference type="EMBL" id="TPP60480.1"/>
    </source>
</evidence>
<dbReference type="EMBL" id="SUNJ01009392">
    <property type="protein sequence ID" value="TPP60480.1"/>
    <property type="molecule type" value="Genomic_DNA"/>
</dbReference>